<feature type="transmembrane region" description="Helical" evidence="1">
    <location>
        <begin position="7"/>
        <end position="23"/>
    </location>
</feature>
<sequence>MKIKTKIYAFILFLILCESFYFMRDINIFEVWWGMPYILSIIFLLGIILWNLIDTISYND</sequence>
<proteinExistence type="predicted"/>
<gene>
    <name evidence="2" type="ORF">TM448A00093_0053</name>
</gene>
<dbReference type="AlphaFoldDB" id="A0A6H1Z8V1"/>
<reference evidence="2" key="1">
    <citation type="submission" date="2020-03" db="EMBL/GenBank/DDBJ databases">
        <title>The deep terrestrial virosphere.</title>
        <authorList>
            <person name="Holmfeldt K."/>
            <person name="Nilsson E."/>
            <person name="Simone D."/>
            <person name="Lopez-Fernandez M."/>
            <person name="Wu X."/>
            <person name="de Brujin I."/>
            <person name="Lundin D."/>
            <person name="Andersson A."/>
            <person name="Bertilsson S."/>
            <person name="Dopson M."/>
        </authorList>
    </citation>
    <scope>NUCLEOTIDE SEQUENCE</scope>
    <source>
        <strain evidence="2">TM448A00093</strain>
    </source>
</reference>
<keyword evidence="1" id="KW-0472">Membrane</keyword>
<name>A0A6H1Z8V1_9ZZZZ</name>
<feature type="transmembrane region" description="Helical" evidence="1">
    <location>
        <begin position="35"/>
        <end position="53"/>
    </location>
</feature>
<keyword evidence="1" id="KW-0812">Transmembrane</keyword>
<evidence type="ECO:0000313" key="2">
    <source>
        <dbReference type="EMBL" id="QJA44323.1"/>
    </source>
</evidence>
<protein>
    <submittedName>
        <fullName evidence="2">Uncharacterized protein</fullName>
    </submittedName>
</protein>
<accession>A0A6H1Z8V1</accession>
<dbReference type="EMBL" id="MT143975">
    <property type="protein sequence ID" value="QJA44323.1"/>
    <property type="molecule type" value="Genomic_DNA"/>
</dbReference>
<evidence type="ECO:0000256" key="1">
    <source>
        <dbReference type="SAM" id="Phobius"/>
    </source>
</evidence>
<organism evidence="2">
    <name type="scientific">viral metagenome</name>
    <dbReference type="NCBI Taxonomy" id="1070528"/>
    <lineage>
        <taxon>unclassified sequences</taxon>
        <taxon>metagenomes</taxon>
        <taxon>organismal metagenomes</taxon>
    </lineage>
</organism>
<keyword evidence="1" id="KW-1133">Transmembrane helix</keyword>